<dbReference type="InterPro" id="IPR020583">
    <property type="entry name" value="Inositol_monoP_metal-BS"/>
</dbReference>
<comment type="caution">
    <text evidence="10">The sequence shown here is derived from an EMBL/GenBank/DDBJ whole genome shotgun (WGS) entry which is preliminary data.</text>
</comment>
<protein>
    <recommendedName>
        <fullName evidence="5">inositol-phosphate phosphatase</fullName>
        <ecNumber evidence="5">3.1.3.25</ecNumber>
    </recommendedName>
</protein>
<proteinExistence type="inferred from homology"/>
<feature type="binding site" evidence="9">
    <location>
        <position position="255"/>
    </location>
    <ligand>
        <name>Mg(2+)</name>
        <dbReference type="ChEBI" id="CHEBI:18420"/>
        <label>1</label>
        <note>catalytic</note>
    </ligand>
</feature>
<dbReference type="GO" id="GO:0008934">
    <property type="term" value="F:inositol monophosphate 1-phosphatase activity"/>
    <property type="evidence" value="ECO:0007669"/>
    <property type="project" value="InterPro"/>
</dbReference>
<dbReference type="GO" id="GO:0046872">
    <property type="term" value="F:metal ion binding"/>
    <property type="evidence" value="ECO:0007669"/>
    <property type="project" value="UniProtKB-KW"/>
</dbReference>
<feature type="binding site" evidence="9">
    <location>
        <position position="231"/>
    </location>
    <ligand>
        <name>Mg(2+)</name>
        <dbReference type="ChEBI" id="CHEBI:18420"/>
        <label>1</label>
        <note>catalytic</note>
    </ligand>
</feature>
<dbReference type="InterPro" id="IPR033942">
    <property type="entry name" value="IMPase"/>
</dbReference>
<evidence type="ECO:0000256" key="5">
    <source>
        <dbReference type="ARBA" id="ARBA00013106"/>
    </source>
</evidence>
<dbReference type="FunFam" id="3.30.540.10:FF:000004">
    <property type="entry name" value="Inositol-1-monophosphatase"/>
    <property type="match status" value="1"/>
</dbReference>
<dbReference type="EMBL" id="LSRL02000105">
    <property type="protein sequence ID" value="TDG44444.1"/>
    <property type="molecule type" value="Genomic_DNA"/>
</dbReference>
<dbReference type="Gene3D" id="3.30.540.10">
    <property type="entry name" value="Fructose-1,6-Bisphosphatase, subunit A, domain 1"/>
    <property type="match status" value="1"/>
</dbReference>
<evidence type="ECO:0000313" key="11">
    <source>
        <dbReference type="Proteomes" id="UP000295192"/>
    </source>
</evidence>
<comment type="catalytic activity">
    <reaction evidence="1">
        <text>a myo-inositol phosphate + H2O = myo-inositol + phosphate</text>
        <dbReference type="Rhea" id="RHEA:24056"/>
        <dbReference type="ChEBI" id="CHEBI:15377"/>
        <dbReference type="ChEBI" id="CHEBI:17268"/>
        <dbReference type="ChEBI" id="CHEBI:43474"/>
        <dbReference type="ChEBI" id="CHEBI:84139"/>
        <dbReference type="EC" id="3.1.3.25"/>
    </reaction>
</comment>
<name>A0A484B734_DRONA</name>
<feature type="binding site" evidence="9">
    <location>
        <position position="378"/>
    </location>
    <ligand>
        <name>Mg(2+)</name>
        <dbReference type="ChEBI" id="CHEBI:18420"/>
        <label>1</label>
        <note>catalytic</note>
    </ligand>
</feature>
<dbReference type="Pfam" id="PF00459">
    <property type="entry name" value="Inositol_P"/>
    <property type="match status" value="1"/>
</dbReference>
<feature type="binding site" evidence="9">
    <location>
        <position position="252"/>
    </location>
    <ligand>
        <name>Mg(2+)</name>
        <dbReference type="ChEBI" id="CHEBI:18420"/>
        <label>1</label>
        <note>catalytic</note>
    </ligand>
</feature>
<dbReference type="PROSITE" id="PS00629">
    <property type="entry name" value="IMP_1"/>
    <property type="match status" value="1"/>
</dbReference>
<organism evidence="10 11">
    <name type="scientific">Drosophila navojoa</name>
    <name type="common">Fruit fly</name>
    <dbReference type="NCBI Taxonomy" id="7232"/>
    <lineage>
        <taxon>Eukaryota</taxon>
        <taxon>Metazoa</taxon>
        <taxon>Ecdysozoa</taxon>
        <taxon>Arthropoda</taxon>
        <taxon>Hexapoda</taxon>
        <taxon>Insecta</taxon>
        <taxon>Pterygota</taxon>
        <taxon>Neoptera</taxon>
        <taxon>Endopterygota</taxon>
        <taxon>Diptera</taxon>
        <taxon>Brachycera</taxon>
        <taxon>Muscomorpha</taxon>
        <taxon>Ephydroidea</taxon>
        <taxon>Drosophilidae</taxon>
        <taxon>Drosophila</taxon>
    </lineage>
</organism>
<dbReference type="EC" id="3.1.3.25" evidence="5"/>
<dbReference type="PANTHER" id="PTHR20854:SF4">
    <property type="entry name" value="INOSITOL-1-MONOPHOSPHATASE-RELATED"/>
    <property type="match status" value="1"/>
</dbReference>
<comment type="cofactor">
    <cofactor evidence="2 9">
        <name>Mg(2+)</name>
        <dbReference type="ChEBI" id="CHEBI:18420"/>
    </cofactor>
</comment>
<dbReference type="PANTHER" id="PTHR20854">
    <property type="entry name" value="INOSITOL MONOPHOSPHATASE"/>
    <property type="match status" value="1"/>
</dbReference>
<keyword evidence="6 9" id="KW-0479">Metal-binding</keyword>
<dbReference type="GO" id="GO:0007165">
    <property type="term" value="P:signal transduction"/>
    <property type="evidence" value="ECO:0007669"/>
    <property type="project" value="TreeGrafter"/>
</dbReference>
<evidence type="ECO:0000313" key="10">
    <source>
        <dbReference type="EMBL" id="TDG44444.1"/>
    </source>
</evidence>
<comment type="pathway">
    <text evidence="3">Polyol metabolism; myo-inositol biosynthesis; myo-inositol from D-glucose 6-phosphate: step 2/2.</text>
</comment>
<keyword evidence="11" id="KW-1185">Reference proteome</keyword>
<evidence type="ECO:0000256" key="6">
    <source>
        <dbReference type="ARBA" id="ARBA00022723"/>
    </source>
</evidence>
<dbReference type="PRINTS" id="PR00377">
    <property type="entry name" value="IMPHPHTASES"/>
</dbReference>
<dbReference type="SUPFAM" id="SSF56655">
    <property type="entry name" value="Carbohydrate phosphatase"/>
    <property type="match status" value="1"/>
</dbReference>
<keyword evidence="7" id="KW-0378">Hydrolase</keyword>
<dbReference type="AlphaFoldDB" id="A0A484B734"/>
<evidence type="ECO:0000256" key="1">
    <source>
        <dbReference type="ARBA" id="ARBA00001033"/>
    </source>
</evidence>
<dbReference type="OrthoDB" id="10254945at2759"/>
<dbReference type="PROSITE" id="PS00630">
    <property type="entry name" value="IMP_2"/>
    <property type="match status" value="1"/>
</dbReference>
<keyword evidence="8 9" id="KW-0460">Magnesium</keyword>
<reference evidence="10 11" key="1">
    <citation type="journal article" date="2019" name="J. Hered.">
        <title>An Improved Genome Assembly for Drosophila navojoa, the Basal Species in the mojavensis Cluster.</title>
        <authorList>
            <person name="Vanderlinde T."/>
            <person name="Dupim E.G."/>
            <person name="Nazario-Yepiz N.O."/>
            <person name="Carvalho A.B."/>
        </authorList>
    </citation>
    <scope>NUCLEOTIDE SEQUENCE [LARGE SCALE GENOMIC DNA]</scope>
    <source>
        <strain evidence="10">Navoj_Jal97</strain>
        <tissue evidence="10">Whole organism</tissue>
    </source>
</reference>
<comment type="similarity">
    <text evidence="4">Belongs to the inositol monophosphatase superfamily.</text>
</comment>
<dbReference type="CDD" id="cd01639">
    <property type="entry name" value="IMPase"/>
    <property type="match status" value="1"/>
</dbReference>
<dbReference type="Gene3D" id="3.40.190.80">
    <property type="match status" value="1"/>
</dbReference>
<evidence type="ECO:0000256" key="2">
    <source>
        <dbReference type="ARBA" id="ARBA00001946"/>
    </source>
</evidence>
<dbReference type="InterPro" id="IPR000760">
    <property type="entry name" value="Inositol_monophosphatase-like"/>
</dbReference>
<evidence type="ECO:0000256" key="9">
    <source>
        <dbReference type="PIRSR" id="PIRSR600760-2"/>
    </source>
</evidence>
<dbReference type="Proteomes" id="UP000295192">
    <property type="component" value="Unassembled WGS sequence"/>
</dbReference>
<evidence type="ECO:0000256" key="8">
    <source>
        <dbReference type="ARBA" id="ARBA00022842"/>
    </source>
</evidence>
<gene>
    <name evidence="10" type="ORF">AWZ03_009140</name>
</gene>
<dbReference type="InterPro" id="IPR020550">
    <property type="entry name" value="Inositol_monophosphatase_CS"/>
</dbReference>
<accession>A0A484B734</accession>
<dbReference type="STRING" id="7232.A0A484B734"/>
<dbReference type="GO" id="GO:0046854">
    <property type="term" value="P:phosphatidylinositol phosphate biosynthetic process"/>
    <property type="evidence" value="ECO:0007669"/>
    <property type="project" value="InterPro"/>
</dbReference>
<dbReference type="FunFam" id="3.40.190.80:FF:000002">
    <property type="entry name" value="Inositol-1-monophosphatase"/>
    <property type="match status" value="1"/>
</dbReference>
<evidence type="ECO:0000256" key="4">
    <source>
        <dbReference type="ARBA" id="ARBA00009759"/>
    </source>
</evidence>
<dbReference type="GO" id="GO:0006020">
    <property type="term" value="P:inositol metabolic process"/>
    <property type="evidence" value="ECO:0007669"/>
    <property type="project" value="TreeGrafter"/>
</dbReference>
<sequence length="437" mass="49164">MSSDRKRRLVENISRTYPLNKFRGEIKGNLFKAAATPNIGSTRNQLPGDWGNSLGVLANLFHHEVASNSNTQSNGIDVQNTMDLGAEELESIDEVMKNAQELRRLGRKYLIRCKKPWEIKSGLYELGCQAWHVGTAILLLNQDHKAHMLLSYSMRRWTDQLIALLKRMHPELHIVERRGSIKLLKEANKEIRVFKTKANNQDLVTVTDRQIEDLLVCGLRRQFPDHVYIGEEGTSGPATGRQLTNQPTWIIDPIDGTVNFVHGCPYNCISVAFWLNRQPELAICYCPTLQLKLTARRKRGCYLNGRQIRTSGQRELRRSLVLHEMHASNMGDDHRDTLWAMTISARSLRSTGSAVMDLCLVAMGAADAYVEFLPHCWDVAAGALLVREAGGAVMDPAGGELDIMSRRVLATATPELGCQMVQLLADSQIYHKRDDQP</sequence>
<evidence type="ECO:0000256" key="7">
    <source>
        <dbReference type="ARBA" id="ARBA00022801"/>
    </source>
</evidence>
<feature type="binding site" evidence="9">
    <location>
        <position position="254"/>
    </location>
    <ligand>
        <name>Mg(2+)</name>
        <dbReference type="ChEBI" id="CHEBI:18420"/>
        <label>1</label>
        <note>catalytic</note>
    </ligand>
</feature>
<evidence type="ECO:0000256" key="3">
    <source>
        <dbReference type="ARBA" id="ARBA00005152"/>
    </source>
</evidence>